<evidence type="ECO:0000313" key="1">
    <source>
        <dbReference type="EMBL" id="KAK3600926.1"/>
    </source>
</evidence>
<accession>A0AAE0SZN5</accession>
<comment type="caution">
    <text evidence="1">The sequence shown here is derived from an EMBL/GenBank/DDBJ whole genome shotgun (WGS) entry which is preliminary data.</text>
</comment>
<reference evidence="1" key="2">
    <citation type="journal article" date="2021" name="Genome Biol. Evol.">
        <title>Developing a high-quality reference genome for a parasitic bivalve with doubly uniparental inheritance (Bivalvia: Unionida).</title>
        <authorList>
            <person name="Smith C.H."/>
        </authorList>
    </citation>
    <scope>NUCLEOTIDE SEQUENCE</scope>
    <source>
        <strain evidence="1">CHS0354</strain>
        <tissue evidence="1">Mantle</tissue>
    </source>
</reference>
<proteinExistence type="predicted"/>
<name>A0AAE0SZN5_9BIVA</name>
<reference evidence="1" key="3">
    <citation type="submission" date="2023-05" db="EMBL/GenBank/DDBJ databases">
        <authorList>
            <person name="Smith C.H."/>
        </authorList>
    </citation>
    <scope>NUCLEOTIDE SEQUENCE</scope>
    <source>
        <strain evidence="1">CHS0354</strain>
        <tissue evidence="1">Mantle</tissue>
    </source>
</reference>
<protein>
    <submittedName>
        <fullName evidence="1">Uncharacterized protein</fullName>
    </submittedName>
</protein>
<reference evidence="1" key="1">
    <citation type="journal article" date="2021" name="Genome Biol. Evol.">
        <title>A High-Quality Reference Genome for a Parasitic Bivalve with Doubly Uniparental Inheritance (Bivalvia: Unionida).</title>
        <authorList>
            <person name="Smith C.H."/>
        </authorList>
    </citation>
    <scope>NUCLEOTIDE SEQUENCE</scope>
    <source>
        <strain evidence="1">CHS0354</strain>
    </source>
</reference>
<dbReference type="EMBL" id="JAEAOA010000806">
    <property type="protein sequence ID" value="KAK3600926.1"/>
    <property type="molecule type" value="Genomic_DNA"/>
</dbReference>
<sequence length="103" mass="12026">MNRSKAPNQSEMVWLKDITTSLQSDKRKFSDPNLPDTLTFELRGRLRALTLNLKRNHAINPNADVYFMHKSNDGRSHLEKVLNLEKEVKVQHINPYSGLSYRF</sequence>
<gene>
    <name evidence="1" type="ORF">CHS0354_013307</name>
</gene>
<dbReference type="Proteomes" id="UP001195483">
    <property type="component" value="Unassembled WGS sequence"/>
</dbReference>
<evidence type="ECO:0000313" key="2">
    <source>
        <dbReference type="Proteomes" id="UP001195483"/>
    </source>
</evidence>
<keyword evidence="2" id="KW-1185">Reference proteome</keyword>
<organism evidence="1 2">
    <name type="scientific">Potamilus streckersoni</name>
    <dbReference type="NCBI Taxonomy" id="2493646"/>
    <lineage>
        <taxon>Eukaryota</taxon>
        <taxon>Metazoa</taxon>
        <taxon>Spiralia</taxon>
        <taxon>Lophotrochozoa</taxon>
        <taxon>Mollusca</taxon>
        <taxon>Bivalvia</taxon>
        <taxon>Autobranchia</taxon>
        <taxon>Heteroconchia</taxon>
        <taxon>Palaeoheterodonta</taxon>
        <taxon>Unionida</taxon>
        <taxon>Unionoidea</taxon>
        <taxon>Unionidae</taxon>
        <taxon>Ambleminae</taxon>
        <taxon>Lampsilini</taxon>
        <taxon>Potamilus</taxon>
    </lineage>
</organism>
<dbReference type="AlphaFoldDB" id="A0AAE0SZN5"/>